<gene>
    <name evidence="1" type="ORF">AE32_01284</name>
</gene>
<dbReference type="Proteomes" id="UP000027208">
    <property type="component" value="Unassembled WGS sequence"/>
</dbReference>
<name>A0A836MLB7_ACINO</name>
<dbReference type="EMBL" id="JMUI01000003">
    <property type="protein sequence ID" value="KDM57173.1"/>
    <property type="molecule type" value="Genomic_DNA"/>
</dbReference>
<accession>A0A836MLB7</accession>
<protein>
    <recommendedName>
        <fullName evidence="3">Mu-like prophage I protein</fullName>
    </recommendedName>
</protein>
<comment type="caution">
    <text evidence="1">The sequence shown here is derived from an EMBL/GenBank/DDBJ whole genome shotgun (WGS) entry which is preliminary data.</text>
</comment>
<evidence type="ECO:0008006" key="3">
    <source>
        <dbReference type="Google" id="ProtNLM"/>
    </source>
</evidence>
<proteinExistence type="predicted"/>
<reference evidence="1 2" key="1">
    <citation type="submission" date="2014-04" db="EMBL/GenBank/DDBJ databases">
        <title>The Genome Sequence of Acinetobacter baumanii BIDMC 57.</title>
        <authorList>
            <consortium name="The Broad Institute Genomics Platform"/>
            <consortium name="The Broad Institute Genome Sequencing Center for Infectious Disease"/>
            <person name="Murphy C."/>
            <person name="Cosimi L."/>
            <person name="Cerqueira G."/>
            <person name="Feldgarden M."/>
            <person name="Earl A."/>
            <person name="Spencer M.D."/>
            <person name="Fodor A."/>
            <person name="Sautter R.L."/>
            <person name="Hung D."/>
            <person name="Onderdonk A.B."/>
            <person name="Ernst C."/>
            <person name="Delaney M."/>
            <person name="DuBois A."/>
            <person name="Young S.K."/>
            <person name="Zeng Q."/>
            <person name="Gargeya S."/>
            <person name="Abouelleil A."/>
            <person name="Alvarado L."/>
            <person name="Chapman S.B."/>
            <person name="Gainer-Dewar J."/>
            <person name="Goldberg J."/>
            <person name="Griggs A."/>
            <person name="Gujja S."/>
            <person name="Hansen M."/>
            <person name="Howarth C."/>
            <person name="Imamovic A."/>
            <person name="Larimer J."/>
            <person name="Pearson M."/>
            <person name="Poon T.W."/>
            <person name="Priest M."/>
            <person name="Roberts A."/>
            <person name="Saif S."/>
            <person name="Shea T."/>
            <person name="Sykes S."/>
            <person name="Wortman J."/>
            <person name="Nusbaum C."/>
            <person name="Birren B."/>
        </authorList>
    </citation>
    <scope>NUCLEOTIDE SEQUENCE [LARGE SCALE GENOMIC DNA]</scope>
    <source>
        <strain evidence="1 2">BIDMC 57</strain>
    </source>
</reference>
<dbReference type="InterPro" id="IPR012106">
    <property type="entry name" value="Phage_Mu_Gp1"/>
</dbReference>
<sequence>MNKLLVALCAFDIKLSADKLVLIPEGIFKGIDGRPFDAPYWRLTPENGRALAAQLNTRTIDMLVDYEHSIIAAKQEGKEAPASGWLRAGGFEYVDGVGLCSNNWSWTKKAKDYIEAEEYKYLSPFILYDATGDVHGLINVALTNTPNIDSLPPAKLAAAAQDFLSQNREDSTMNEFLKLMLKKIGLSETATEQEAIAAANSAFGKFDTAFGTSVSGEQTLDVAFTKAIEVKAAANNQAVVDPTQYVPMAVYQEAVNQAGAAEAANKAKEIKDLIDAACSDGRLTGQVTIAWYKQQAETNPDFVKAQLAALPKIAALTQKQTTTHQQSQSNQQQVSAETLAVGNLMGVDWNEGKQA</sequence>
<dbReference type="Pfam" id="PF10123">
    <property type="entry name" value="Mu-like_Pro"/>
    <property type="match status" value="1"/>
</dbReference>
<dbReference type="RefSeq" id="WP_031952449.1">
    <property type="nucleotide sequence ID" value="NZ_JAHKRV010000025.1"/>
</dbReference>
<dbReference type="PIRSF" id="PIRSF016624">
    <property type="entry name" value="Mu_prophg_I"/>
    <property type="match status" value="1"/>
</dbReference>
<evidence type="ECO:0000313" key="2">
    <source>
        <dbReference type="Proteomes" id="UP000027208"/>
    </source>
</evidence>
<organism evidence="1 2">
    <name type="scientific">Acinetobacter nosocomialis</name>
    <dbReference type="NCBI Taxonomy" id="106654"/>
    <lineage>
        <taxon>Bacteria</taxon>
        <taxon>Pseudomonadati</taxon>
        <taxon>Pseudomonadota</taxon>
        <taxon>Gammaproteobacteria</taxon>
        <taxon>Moraxellales</taxon>
        <taxon>Moraxellaceae</taxon>
        <taxon>Acinetobacter</taxon>
        <taxon>Acinetobacter calcoaceticus/baumannii complex</taxon>
    </lineage>
</organism>
<dbReference type="AlphaFoldDB" id="A0A836MLB7"/>
<evidence type="ECO:0000313" key="1">
    <source>
        <dbReference type="EMBL" id="KDM57173.1"/>
    </source>
</evidence>